<name>A0A6C0M2K2_9ZZZZ</name>
<reference evidence="1" key="1">
    <citation type="journal article" date="2020" name="Nature">
        <title>Giant virus diversity and host interactions through global metagenomics.</title>
        <authorList>
            <person name="Schulz F."/>
            <person name="Roux S."/>
            <person name="Paez-Espino D."/>
            <person name="Jungbluth S."/>
            <person name="Walsh D.A."/>
            <person name="Denef V.J."/>
            <person name="McMahon K.D."/>
            <person name="Konstantinidis K.T."/>
            <person name="Eloe-Fadrosh E.A."/>
            <person name="Kyrpides N.C."/>
            <person name="Woyke T."/>
        </authorList>
    </citation>
    <scope>NUCLEOTIDE SEQUENCE</scope>
    <source>
        <strain evidence="1">GVMAG-S-1029409-49</strain>
    </source>
</reference>
<proteinExistence type="predicted"/>
<dbReference type="EMBL" id="MN740610">
    <property type="protein sequence ID" value="QHU35702.1"/>
    <property type="molecule type" value="Genomic_DNA"/>
</dbReference>
<accession>A0A6C0M2K2</accession>
<sequence>MTTQVTVMLPKAVDWLDRDLTLSMQEQYALYAHFVEYDEAMKNGTFVHIDKQLPSSISHAFASRNPDTNGMKYYMYISTRKGRSVEVSEDALVANGRVDNELLEIGGGTLVDWIVEWFGEVRASLL</sequence>
<organism evidence="1">
    <name type="scientific">viral metagenome</name>
    <dbReference type="NCBI Taxonomy" id="1070528"/>
    <lineage>
        <taxon>unclassified sequences</taxon>
        <taxon>metagenomes</taxon>
        <taxon>organismal metagenomes</taxon>
    </lineage>
</organism>
<evidence type="ECO:0000313" key="1">
    <source>
        <dbReference type="EMBL" id="QHU35702.1"/>
    </source>
</evidence>
<dbReference type="AlphaFoldDB" id="A0A6C0M2K2"/>
<protein>
    <submittedName>
        <fullName evidence="1">Uncharacterized protein</fullName>
    </submittedName>
</protein>